<feature type="transmembrane region" description="Helical" evidence="1">
    <location>
        <begin position="131"/>
        <end position="153"/>
    </location>
</feature>
<name>A0A8J4SZF9_9TREM</name>
<keyword evidence="1" id="KW-1133">Transmembrane helix</keyword>
<accession>A0A8J4SZF9</accession>
<dbReference type="AlphaFoldDB" id="A0A8J4SZF9"/>
<protein>
    <recommendedName>
        <fullName evidence="4">Claudin</fullName>
    </recommendedName>
</protein>
<dbReference type="Gene3D" id="1.20.140.150">
    <property type="match status" value="1"/>
</dbReference>
<sequence length="214" mass="23764">MRADRIVLILVILSVVLGALHVALSIFSTSDVHWVHSKIRGTGIYSGRSWKNRTRGLLFECVDDEPNSCESLGKPLERVNVHPRVWEILRLRRSAYALAYATAALAFVAYILGGVLFVLFRTQPRKRQVTLLLIGIVGWIAAIGMYFSVIIFLEVRNQESYTFVPNASTFRGGFSKELKTATLETMGYAFKVAIASAACGHVGSFLMMTASMWA</sequence>
<comment type="caution">
    <text evidence="2">The sequence shown here is derived from an EMBL/GenBank/DDBJ whole genome shotgun (WGS) entry which is preliminary data.</text>
</comment>
<keyword evidence="3" id="KW-1185">Reference proteome</keyword>
<keyword evidence="1" id="KW-0812">Transmembrane</keyword>
<organism evidence="2 3">
    <name type="scientific">Paragonimus heterotremus</name>
    <dbReference type="NCBI Taxonomy" id="100268"/>
    <lineage>
        <taxon>Eukaryota</taxon>
        <taxon>Metazoa</taxon>
        <taxon>Spiralia</taxon>
        <taxon>Lophotrochozoa</taxon>
        <taxon>Platyhelminthes</taxon>
        <taxon>Trematoda</taxon>
        <taxon>Digenea</taxon>
        <taxon>Plagiorchiida</taxon>
        <taxon>Troglotremata</taxon>
        <taxon>Troglotrematidae</taxon>
        <taxon>Paragonimus</taxon>
    </lineage>
</organism>
<gene>
    <name evidence="2" type="ORF">PHET_04513</name>
</gene>
<feature type="transmembrane region" description="Helical" evidence="1">
    <location>
        <begin position="7"/>
        <end position="27"/>
    </location>
</feature>
<feature type="transmembrane region" description="Helical" evidence="1">
    <location>
        <begin position="95"/>
        <end position="119"/>
    </location>
</feature>
<reference evidence="2" key="1">
    <citation type="submission" date="2019-05" db="EMBL/GenBank/DDBJ databases">
        <title>Annotation for the trematode Paragonimus heterotremus.</title>
        <authorList>
            <person name="Choi Y.-J."/>
        </authorList>
    </citation>
    <scope>NUCLEOTIDE SEQUENCE</scope>
    <source>
        <strain evidence="2">LC</strain>
    </source>
</reference>
<evidence type="ECO:0000256" key="1">
    <source>
        <dbReference type="SAM" id="Phobius"/>
    </source>
</evidence>
<dbReference type="EMBL" id="LUCH01001912">
    <property type="protein sequence ID" value="KAF5402281.1"/>
    <property type="molecule type" value="Genomic_DNA"/>
</dbReference>
<keyword evidence="1" id="KW-0472">Membrane</keyword>
<feature type="transmembrane region" description="Helical" evidence="1">
    <location>
        <begin position="188"/>
        <end position="208"/>
    </location>
</feature>
<dbReference type="OrthoDB" id="6247795at2759"/>
<dbReference type="Proteomes" id="UP000748531">
    <property type="component" value="Unassembled WGS sequence"/>
</dbReference>
<proteinExistence type="predicted"/>
<evidence type="ECO:0000313" key="2">
    <source>
        <dbReference type="EMBL" id="KAF5402281.1"/>
    </source>
</evidence>
<evidence type="ECO:0000313" key="3">
    <source>
        <dbReference type="Proteomes" id="UP000748531"/>
    </source>
</evidence>
<evidence type="ECO:0008006" key="4">
    <source>
        <dbReference type="Google" id="ProtNLM"/>
    </source>
</evidence>